<protein>
    <submittedName>
        <fullName evidence="1">Uncharacterized protein</fullName>
    </submittedName>
</protein>
<keyword evidence="2" id="KW-1185">Reference proteome</keyword>
<evidence type="ECO:0000313" key="1">
    <source>
        <dbReference type="EMBL" id="MFD2163665.1"/>
    </source>
</evidence>
<name>A0ABW4ZNL6_9SPHI</name>
<organism evidence="1 2">
    <name type="scientific">Paradesertivirga mongoliensis</name>
    <dbReference type="NCBI Taxonomy" id="2100740"/>
    <lineage>
        <taxon>Bacteria</taxon>
        <taxon>Pseudomonadati</taxon>
        <taxon>Bacteroidota</taxon>
        <taxon>Sphingobacteriia</taxon>
        <taxon>Sphingobacteriales</taxon>
        <taxon>Sphingobacteriaceae</taxon>
        <taxon>Paradesertivirga</taxon>
    </lineage>
</organism>
<accession>A0ABW4ZNL6</accession>
<evidence type="ECO:0000313" key="2">
    <source>
        <dbReference type="Proteomes" id="UP001597387"/>
    </source>
</evidence>
<proteinExistence type="predicted"/>
<dbReference type="Proteomes" id="UP001597387">
    <property type="component" value="Unassembled WGS sequence"/>
</dbReference>
<gene>
    <name evidence="1" type="ORF">ACFSJU_14745</name>
</gene>
<sequence length="1187" mass="128145">MAVTNPTTPASYNFSKNFIPLRFLSDNYLEQAGVKSINVLGFFNAVANGTVITISFGANVVTFTAVSTAPDTSGLQIPAGAGDVAYAASLVAYFQANHIIDQYFDIHASGNAVLFTAKKAGTGFDFTAVTNAVFELENITPGVTQIVRDAYYIHFELFCQNADHTDFVSIHTAQISLRSDQPGISEVDIADRLNAYLETDVLDIPDTGSTAALLCKKSCRKFYYTYAESWGQPAVVRKKIKSAEYTILAGGLSFKGNHVKTLPGLLVPDVADATKDRFLKQGSSHQYTRKDQPQFLYFFNTRATQDGRLRVKFTFTDGTASADVTVTAVALTTLGKVAFNVTHDRLFTPADYPGKLVKHYEVWLETVAGVKISETRTYYLNYKAQQFVRYMVSWSSWGAFDTRLCYGKATSSLELVQQEAKRILKSGDDIKKGNSTVFDVKLNNKFKVSTGHIDRSELILNRDFYLSPHKFRYTSGLFLPIKVTSKDIPEIPDGETLFHQEFEYEYRFTDDVFTEGDVDEPGLGIEGFFFNSVIPSLPSNGIIETDPTVPSWVKAITQADINKWNLFNQDGYNKANWDIAYSWGNHNTMGYALSANYYDKTTSDGRFIQNRYDYQTDARLNVRGGKFLNYLVIPNGAPSVLDMEEGECAIYFDTSGLGGGAPQPPVIANFPDLGDVDISGRLDGYEVYWNATASKYMHRAPAGSGVSSWNDLTDKPTTLSGYGIQTEGDGRWLGINATAANSTKWNGYQYVGLVTPNSYMMAFDGTNWGASTAAQIQSFLGLGSAAYLNASQSATANTAAQRDADGTLSASTLNQNQSLRASETFDAIYAGFSTDGFIRKYDINSVKLSLGLGSAAYLNASTTNTASTVVQRDAFGQIEGQNINAAGYLNSVDDVDAGGIGYIMGKVGASNTIRSFSANYLKTFLGLGSNAFSSTAYLPLTAGSGSPLSGTLHSGITGLIFSAQGATAERRIMYLANTGGDIAFGVEGSAGGSTFTGSSPYSSILGTGVATPLEFFTNNAKRYTIDASGNNTWTGSGTFGSLGRAIIRQSAGGDAEIGGGAGAYLSLLANNTEYARLRTDGFNLYTGLTGTSATFGSAAVKNWSGSSDYARFGHKDIEASYYGFLQHYSGDVYLKGLSIYLDSPVSVTSLLTAPKIKANTLLTIPTIAPNVNDMANGEVAIWAEGFN</sequence>
<dbReference type="RefSeq" id="WP_255900487.1">
    <property type="nucleotide sequence ID" value="NZ_JAFMZO010000002.1"/>
</dbReference>
<reference evidence="2" key="1">
    <citation type="journal article" date="2019" name="Int. J. Syst. Evol. Microbiol.">
        <title>The Global Catalogue of Microorganisms (GCM) 10K type strain sequencing project: providing services to taxonomists for standard genome sequencing and annotation.</title>
        <authorList>
            <consortium name="The Broad Institute Genomics Platform"/>
            <consortium name="The Broad Institute Genome Sequencing Center for Infectious Disease"/>
            <person name="Wu L."/>
            <person name="Ma J."/>
        </authorList>
    </citation>
    <scope>NUCLEOTIDE SEQUENCE [LARGE SCALE GENOMIC DNA]</scope>
    <source>
        <strain evidence="2">KCTC 42217</strain>
    </source>
</reference>
<comment type="caution">
    <text evidence="1">The sequence shown here is derived from an EMBL/GenBank/DDBJ whole genome shotgun (WGS) entry which is preliminary data.</text>
</comment>
<dbReference type="EMBL" id="JBHUHZ010000002">
    <property type="protein sequence ID" value="MFD2163665.1"/>
    <property type="molecule type" value="Genomic_DNA"/>
</dbReference>